<evidence type="ECO:0000313" key="2">
    <source>
        <dbReference type="EMBL" id="KAJ3666523.1"/>
    </source>
</evidence>
<reference evidence="2" key="1">
    <citation type="journal article" date="2023" name="G3 (Bethesda)">
        <title>Whole genome assemblies of Zophobas morio and Tenebrio molitor.</title>
        <authorList>
            <person name="Kaur S."/>
            <person name="Stinson S.A."/>
            <person name="diCenzo G.C."/>
        </authorList>
    </citation>
    <scope>NUCLEOTIDE SEQUENCE</scope>
    <source>
        <strain evidence="2">QUZm001</strain>
    </source>
</reference>
<gene>
    <name evidence="2" type="ORF">Zmor_001962</name>
</gene>
<sequence>MKVKIYKTVVRPVMLFVSELAMLNENNYGMGEQDVKGKETDFGEAKNDVDKTLKETTTGSGTGTITGSMRGSEGRGEAVDPGPGENSNGEGHNKFRNSKLEKKRVRQK</sequence>
<accession>A0AA38IZY1</accession>
<protein>
    <submittedName>
        <fullName evidence="2">Uncharacterized protein</fullName>
    </submittedName>
</protein>
<feature type="region of interest" description="Disordered" evidence="1">
    <location>
        <begin position="53"/>
        <end position="108"/>
    </location>
</feature>
<dbReference type="Proteomes" id="UP001168821">
    <property type="component" value="Unassembled WGS sequence"/>
</dbReference>
<evidence type="ECO:0000256" key="1">
    <source>
        <dbReference type="SAM" id="MobiDB-lite"/>
    </source>
</evidence>
<feature type="compositionally biased region" description="Basic residues" evidence="1">
    <location>
        <begin position="94"/>
        <end position="108"/>
    </location>
</feature>
<organism evidence="2 3">
    <name type="scientific">Zophobas morio</name>
    <dbReference type="NCBI Taxonomy" id="2755281"/>
    <lineage>
        <taxon>Eukaryota</taxon>
        <taxon>Metazoa</taxon>
        <taxon>Ecdysozoa</taxon>
        <taxon>Arthropoda</taxon>
        <taxon>Hexapoda</taxon>
        <taxon>Insecta</taxon>
        <taxon>Pterygota</taxon>
        <taxon>Neoptera</taxon>
        <taxon>Endopterygota</taxon>
        <taxon>Coleoptera</taxon>
        <taxon>Polyphaga</taxon>
        <taxon>Cucujiformia</taxon>
        <taxon>Tenebrionidae</taxon>
        <taxon>Zophobas</taxon>
    </lineage>
</organism>
<feature type="compositionally biased region" description="Low complexity" evidence="1">
    <location>
        <begin position="56"/>
        <end position="71"/>
    </location>
</feature>
<keyword evidence="3" id="KW-1185">Reference proteome</keyword>
<dbReference type="EMBL" id="JALNTZ010000001">
    <property type="protein sequence ID" value="KAJ3666523.1"/>
    <property type="molecule type" value="Genomic_DNA"/>
</dbReference>
<name>A0AA38IZY1_9CUCU</name>
<proteinExistence type="predicted"/>
<evidence type="ECO:0000313" key="3">
    <source>
        <dbReference type="Proteomes" id="UP001168821"/>
    </source>
</evidence>
<comment type="caution">
    <text evidence="2">The sequence shown here is derived from an EMBL/GenBank/DDBJ whole genome shotgun (WGS) entry which is preliminary data.</text>
</comment>
<dbReference type="AlphaFoldDB" id="A0AA38IZY1"/>